<evidence type="ECO:0000313" key="1">
    <source>
        <dbReference type="EMBL" id="MBB4723964.1"/>
    </source>
</evidence>
<comment type="caution">
    <text evidence="1">The sequence shown here is derived from an EMBL/GenBank/DDBJ whole genome shotgun (WGS) entry which is preliminary data.</text>
</comment>
<protein>
    <submittedName>
        <fullName evidence="1">Uncharacterized protein</fullName>
    </submittedName>
</protein>
<organism evidence="1 2">
    <name type="scientific">Xanthomonas euvesicatoria</name>
    <dbReference type="NCBI Taxonomy" id="456327"/>
    <lineage>
        <taxon>Bacteria</taxon>
        <taxon>Pseudomonadati</taxon>
        <taxon>Pseudomonadota</taxon>
        <taxon>Gammaproteobacteria</taxon>
        <taxon>Lysobacterales</taxon>
        <taxon>Lysobacteraceae</taxon>
        <taxon>Xanthomonas</taxon>
    </lineage>
</organism>
<dbReference type="EMBL" id="JACHNL010000004">
    <property type="protein sequence ID" value="MBB4723964.1"/>
    <property type="molecule type" value="Genomic_DNA"/>
</dbReference>
<dbReference type="AlphaFoldDB" id="A0AAW3U5F5"/>
<dbReference type="Proteomes" id="UP000576603">
    <property type="component" value="Unassembled WGS sequence"/>
</dbReference>
<sequence>MDGSHVLDCAAFKAIISTLLGAVPRHCGTVGGINVAIDSRDG</sequence>
<accession>A0AAW3U5F5</accession>
<evidence type="ECO:0000313" key="2">
    <source>
        <dbReference type="Proteomes" id="UP000576603"/>
    </source>
</evidence>
<name>A0AAW3U5F5_XANEU</name>
<proteinExistence type="predicted"/>
<reference evidence="1 2" key="1">
    <citation type="submission" date="2020-08" db="EMBL/GenBank/DDBJ databases">
        <title>Studying the diversity of plant-associated saprophytic bacteria and their role in host health and plant-pathogen interactions.</title>
        <authorList>
            <person name="Potnis N."/>
        </authorList>
    </citation>
    <scope>NUCLEOTIDE SEQUENCE [LARGE SCALE GENOMIC DNA]</scope>
    <source>
        <strain evidence="1 2">CFBP 7922</strain>
    </source>
</reference>
<gene>
    <name evidence="1" type="ORF">FHY32_002319</name>
</gene>